<dbReference type="Gene3D" id="3.30.1330.60">
    <property type="entry name" value="OmpA-like domain"/>
    <property type="match status" value="1"/>
</dbReference>
<evidence type="ECO:0000259" key="6">
    <source>
        <dbReference type="PROSITE" id="PS51123"/>
    </source>
</evidence>
<dbReference type="KEGG" id="uru:DSM104443_02430"/>
<feature type="signal peptide" evidence="5">
    <location>
        <begin position="1"/>
        <end position="22"/>
    </location>
</feature>
<accession>A0A6M4GWI1</accession>
<evidence type="ECO:0000256" key="3">
    <source>
        <dbReference type="ARBA" id="ARBA00023237"/>
    </source>
</evidence>
<dbReference type="CDD" id="cd07185">
    <property type="entry name" value="OmpA_C-like"/>
    <property type="match status" value="1"/>
</dbReference>
<dbReference type="InterPro" id="IPR006665">
    <property type="entry name" value="OmpA-like"/>
</dbReference>
<dbReference type="PANTHER" id="PTHR30329:SF21">
    <property type="entry name" value="LIPOPROTEIN YIAD-RELATED"/>
    <property type="match status" value="1"/>
</dbReference>
<dbReference type="PROSITE" id="PS51123">
    <property type="entry name" value="OMPA_2"/>
    <property type="match status" value="1"/>
</dbReference>
<evidence type="ECO:0000256" key="1">
    <source>
        <dbReference type="ARBA" id="ARBA00004442"/>
    </source>
</evidence>
<dbReference type="InterPro" id="IPR036737">
    <property type="entry name" value="OmpA-like_sf"/>
</dbReference>
<dbReference type="RefSeq" id="WP_171092634.1">
    <property type="nucleotide sequence ID" value="NZ_CP053069.1"/>
</dbReference>
<keyword evidence="5" id="KW-0732">Signal</keyword>
<evidence type="ECO:0000313" key="8">
    <source>
        <dbReference type="Proteomes" id="UP000501534"/>
    </source>
</evidence>
<evidence type="ECO:0000256" key="5">
    <source>
        <dbReference type="SAM" id="SignalP"/>
    </source>
</evidence>
<name>A0A6M4GWI1_9PROT</name>
<keyword evidence="8" id="KW-1185">Reference proteome</keyword>
<dbReference type="InterPro" id="IPR050330">
    <property type="entry name" value="Bact_OuterMem_StrucFunc"/>
</dbReference>
<protein>
    <submittedName>
        <fullName evidence="7">Peptidoglycan-associated lipoprotein</fullName>
    </submittedName>
</protein>
<evidence type="ECO:0000256" key="4">
    <source>
        <dbReference type="PROSITE-ProRule" id="PRU00473"/>
    </source>
</evidence>
<organism evidence="7 8">
    <name type="scientific">Usitatibacter rugosus</name>
    <dbReference type="NCBI Taxonomy" id="2732067"/>
    <lineage>
        <taxon>Bacteria</taxon>
        <taxon>Pseudomonadati</taxon>
        <taxon>Pseudomonadota</taxon>
        <taxon>Betaproteobacteria</taxon>
        <taxon>Nitrosomonadales</taxon>
        <taxon>Usitatibacteraceae</taxon>
        <taxon>Usitatibacter</taxon>
    </lineage>
</organism>
<keyword evidence="3" id="KW-0998">Cell outer membrane</keyword>
<dbReference type="Proteomes" id="UP000501534">
    <property type="component" value="Chromosome"/>
</dbReference>
<feature type="domain" description="OmpA-like" evidence="6">
    <location>
        <begin position="54"/>
        <end position="172"/>
    </location>
</feature>
<dbReference type="SUPFAM" id="SSF103088">
    <property type="entry name" value="OmpA-like"/>
    <property type="match status" value="1"/>
</dbReference>
<keyword evidence="2 4" id="KW-0472">Membrane</keyword>
<evidence type="ECO:0000313" key="7">
    <source>
        <dbReference type="EMBL" id="QJR11355.1"/>
    </source>
</evidence>
<reference evidence="7 8" key="1">
    <citation type="submission" date="2020-04" db="EMBL/GenBank/DDBJ databases">
        <title>Usitatibacter rugosus gen. nov., sp. nov. and Usitatibacter palustris sp. nov., novel members of Usitatibacteraceae fam. nov. within the order Nitrosomonadales isolated from soil.</title>
        <authorList>
            <person name="Huber K.J."/>
            <person name="Neumann-Schaal M."/>
            <person name="Geppert A."/>
            <person name="Luckner M."/>
            <person name="Wanner G."/>
            <person name="Overmann J."/>
        </authorList>
    </citation>
    <scope>NUCLEOTIDE SEQUENCE [LARGE SCALE GENOMIC DNA]</scope>
    <source>
        <strain evidence="7 8">0125_3</strain>
    </source>
</reference>
<dbReference type="GO" id="GO:0009279">
    <property type="term" value="C:cell outer membrane"/>
    <property type="evidence" value="ECO:0007669"/>
    <property type="project" value="UniProtKB-SubCell"/>
</dbReference>
<gene>
    <name evidence="7" type="primary">pal_3</name>
    <name evidence="7" type="ORF">DSM104443_02430</name>
</gene>
<dbReference type="AlphaFoldDB" id="A0A6M4GWI1"/>
<comment type="subcellular location">
    <subcellularLocation>
        <location evidence="1">Cell outer membrane</location>
    </subcellularLocation>
</comment>
<dbReference type="PANTHER" id="PTHR30329">
    <property type="entry name" value="STATOR ELEMENT OF FLAGELLAR MOTOR COMPLEX"/>
    <property type="match status" value="1"/>
</dbReference>
<evidence type="ECO:0000256" key="2">
    <source>
        <dbReference type="ARBA" id="ARBA00023136"/>
    </source>
</evidence>
<dbReference type="InterPro" id="IPR006664">
    <property type="entry name" value="OMP_bac"/>
</dbReference>
<sequence length="383" mass="40519">MKRMLVHALSAVLLAASFAVLADEPSVEEMIDALAPKPTTPLTRGLSRGMKPAPQVREGRLQLSVQFDYASASLTNEGRDLLTRLATAMRSPNLAQLRYRIEGHTDSSGDPQRNQNLSERRAATVAKFLSSSTGIEALRMNRVGLGATVPANEVNPRAAENRRVVIVSLEAGAEPAPEQKAQKGGGGVVQQVKGALHANRAGETTTLRVGSRIAERDVLTTPGRSTALLKMDDGANLLLREDTTIEVRKLQTQGEPGAVGQVFELLVGAFRYVSGSLGSERPDSIAFVTSAATLGLRGTDLDVVHRPLAAGSEDPGTYVKVNRGAVALGGLDGSFVQVAKDQQAYAGKPATLTRGGKTGPVTMRIEAPADMFKTGELDALLPR</sequence>
<dbReference type="EMBL" id="CP053069">
    <property type="protein sequence ID" value="QJR11355.1"/>
    <property type="molecule type" value="Genomic_DNA"/>
</dbReference>
<keyword evidence="7" id="KW-0449">Lipoprotein</keyword>
<proteinExistence type="predicted"/>
<dbReference type="PRINTS" id="PR01021">
    <property type="entry name" value="OMPADOMAIN"/>
</dbReference>
<dbReference type="Pfam" id="PF00691">
    <property type="entry name" value="OmpA"/>
    <property type="match status" value="1"/>
</dbReference>
<feature type="chain" id="PRO_5027089108" evidence="5">
    <location>
        <begin position="23"/>
        <end position="383"/>
    </location>
</feature>